<dbReference type="SUPFAM" id="SSF49870">
    <property type="entry name" value="Osmotin, thaumatin-like protein"/>
    <property type="match status" value="1"/>
</dbReference>
<dbReference type="Proteomes" id="UP001328107">
    <property type="component" value="Unassembled WGS sequence"/>
</dbReference>
<sequence length="172" mass="19058">MPLLLFFLLVPTAVAEIFMYNLCDYSIPIWEDEVIGLTSIEVVDIYGSTFIEDDLPLIGLKDVAILDPNGSISFEDELSFNPISYRIGEGARMEVKFATSYGNFLDFVDYYELDIADGFEVPMRLQPDRSGSTSISCLNASCFGMDVFGNSLTSKTATVEVGTNFAIFFCPL</sequence>
<comment type="caution">
    <text evidence="2">The sequence shown here is derived from an EMBL/GenBank/DDBJ whole genome shotgun (WGS) entry which is preliminary data.</text>
</comment>
<gene>
    <name evidence="2" type="ORF">PMAYCL1PPCAC_07676</name>
</gene>
<evidence type="ECO:0000313" key="2">
    <source>
        <dbReference type="EMBL" id="GMR37481.1"/>
    </source>
</evidence>
<accession>A0AAN4ZE61</accession>
<keyword evidence="3" id="KW-1185">Reference proteome</keyword>
<dbReference type="EMBL" id="BTRK01000002">
    <property type="protein sequence ID" value="GMR37481.1"/>
    <property type="molecule type" value="Genomic_DNA"/>
</dbReference>
<feature type="signal peptide" evidence="1">
    <location>
        <begin position="1"/>
        <end position="15"/>
    </location>
</feature>
<feature type="chain" id="PRO_5042856101" evidence="1">
    <location>
        <begin position="16"/>
        <end position="172"/>
    </location>
</feature>
<protein>
    <submittedName>
        <fullName evidence="2">Uncharacterized protein</fullName>
    </submittedName>
</protein>
<evidence type="ECO:0000313" key="3">
    <source>
        <dbReference type="Proteomes" id="UP001328107"/>
    </source>
</evidence>
<reference evidence="3" key="1">
    <citation type="submission" date="2022-10" db="EMBL/GenBank/DDBJ databases">
        <title>Genome assembly of Pristionchus species.</title>
        <authorList>
            <person name="Yoshida K."/>
            <person name="Sommer R.J."/>
        </authorList>
    </citation>
    <scope>NUCLEOTIDE SEQUENCE [LARGE SCALE GENOMIC DNA]</scope>
    <source>
        <strain evidence="3">RS5460</strain>
    </source>
</reference>
<dbReference type="InterPro" id="IPR037176">
    <property type="entry name" value="Osmotin/thaumatin-like_sf"/>
</dbReference>
<name>A0AAN4ZE61_9BILA</name>
<dbReference type="Gene3D" id="2.60.110.10">
    <property type="entry name" value="Thaumatin"/>
    <property type="match status" value="1"/>
</dbReference>
<proteinExistence type="predicted"/>
<keyword evidence="1" id="KW-0732">Signal</keyword>
<dbReference type="AlphaFoldDB" id="A0AAN4ZE61"/>
<organism evidence="2 3">
    <name type="scientific">Pristionchus mayeri</name>
    <dbReference type="NCBI Taxonomy" id="1317129"/>
    <lineage>
        <taxon>Eukaryota</taxon>
        <taxon>Metazoa</taxon>
        <taxon>Ecdysozoa</taxon>
        <taxon>Nematoda</taxon>
        <taxon>Chromadorea</taxon>
        <taxon>Rhabditida</taxon>
        <taxon>Rhabditina</taxon>
        <taxon>Diplogasteromorpha</taxon>
        <taxon>Diplogasteroidea</taxon>
        <taxon>Neodiplogasteridae</taxon>
        <taxon>Pristionchus</taxon>
    </lineage>
</organism>
<evidence type="ECO:0000256" key="1">
    <source>
        <dbReference type="SAM" id="SignalP"/>
    </source>
</evidence>